<dbReference type="Proteomes" id="UP001164803">
    <property type="component" value="Chromosome"/>
</dbReference>
<keyword evidence="2" id="KW-1185">Reference proteome</keyword>
<evidence type="ECO:0000313" key="1">
    <source>
        <dbReference type="EMBL" id="WAH35016.1"/>
    </source>
</evidence>
<evidence type="ECO:0000313" key="2">
    <source>
        <dbReference type="Proteomes" id="UP001164803"/>
    </source>
</evidence>
<dbReference type="EMBL" id="CP104064">
    <property type="protein sequence ID" value="WAH35016.1"/>
    <property type="molecule type" value="Genomic_DNA"/>
</dbReference>
<reference evidence="1" key="1">
    <citation type="submission" date="2022-08" db="EMBL/GenBank/DDBJ databases">
        <title>Alicyclobacillus dauci DSM2870, complete genome.</title>
        <authorList>
            <person name="Wang Q."/>
            <person name="Cai R."/>
            <person name="Wang Z."/>
        </authorList>
    </citation>
    <scope>NUCLEOTIDE SEQUENCE</scope>
    <source>
        <strain evidence="1">DSM 28700</strain>
    </source>
</reference>
<accession>A0ABY6YY36</accession>
<gene>
    <name evidence="1" type="ORF">NZD86_11820</name>
</gene>
<organism evidence="1 2">
    <name type="scientific">Alicyclobacillus dauci</name>
    <dbReference type="NCBI Taxonomy" id="1475485"/>
    <lineage>
        <taxon>Bacteria</taxon>
        <taxon>Bacillati</taxon>
        <taxon>Bacillota</taxon>
        <taxon>Bacilli</taxon>
        <taxon>Bacillales</taxon>
        <taxon>Alicyclobacillaceae</taxon>
        <taxon>Alicyclobacillus</taxon>
    </lineage>
</organism>
<protein>
    <submittedName>
        <fullName evidence="1">Uncharacterized protein</fullName>
    </submittedName>
</protein>
<name>A0ABY6YY36_9BACL</name>
<proteinExistence type="predicted"/>
<sequence length="113" mass="12785">MEKTDEKLIYRIMAQTDTLTVSAETSIEVTADEVAEIASKDVLLGDGVRYKNFVALPICTKEQWDGGHVNFCPRCGNRLNEYDTDSVETQYNGDCFRCNSTIDVSIEVYEEEE</sequence>
<dbReference type="RefSeq" id="WP_268041807.1">
    <property type="nucleotide sequence ID" value="NZ_CP104064.1"/>
</dbReference>